<protein>
    <submittedName>
        <fullName evidence="1">Glucokinase</fullName>
    </submittedName>
</protein>
<dbReference type="Proteomes" id="UP001058074">
    <property type="component" value="Unassembled WGS sequence"/>
</dbReference>
<dbReference type="EMBL" id="BROD01000001">
    <property type="protein sequence ID" value="GKX65201.1"/>
    <property type="molecule type" value="Genomic_DNA"/>
</dbReference>
<accession>A0ACB5R849</accession>
<proteinExistence type="predicted"/>
<evidence type="ECO:0000313" key="1">
    <source>
        <dbReference type="EMBL" id="GKX65201.1"/>
    </source>
</evidence>
<keyword evidence="2" id="KW-1185">Reference proteome</keyword>
<comment type="caution">
    <text evidence="1">The sequence shown here is derived from an EMBL/GenBank/DDBJ whole genome shotgun (WGS) entry which is preliminary data.</text>
</comment>
<organism evidence="1 2">
    <name type="scientific">Inconstantimicrobium mannanitabidum</name>
    <dbReference type="NCBI Taxonomy" id="1604901"/>
    <lineage>
        <taxon>Bacteria</taxon>
        <taxon>Bacillati</taxon>
        <taxon>Bacillota</taxon>
        <taxon>Clostridia</taxon>
        <taxon>Eubacteriales</taxon>
        <taxon>Clostridiaceae</taxon>
        <taxon>Inconstantimicrobium</taxon>
    </lineage>
</organism>
<sequence length="320" mass="34380">MEEGYVIGIDLGGTKINIALADLNGNIILSEISATEASLGESHIISNILLLIESVLNKAKIKVENIKAIGIGSPGILDIQNGIIIKATQLPFENFNILRPIKEKYNIPIVLQNDANVAALGEYMYGEGRGSKSMVYLTISTGIGGAAIINGELYTGITSNALEIGHTVVKLDGDKCSCGNYGCLETIASGNAIAKKAQKIKRTSSEETVFNYKNITAKEVFIEAENGKKQYINILNDVYTYLGISIANLITLFDPDIVIIGGGIGNSSDHIINKLNEVISLKGFPPMCKDFKIRQSRLKENSGVIGAVALGIKELNKMFV</sequence>
<gene>
    <name evidence="1" type="primary">glcK_1</name>
    <name evidence="1" type="ORF">rsdtw13_04590</name>
</gene>
<reference evidence="1" key="1">
    <citation type="journal article" date="2025" name="Int. J. Syst. Evol. Microbiol.">
        <title>Inconstantimicrobium mannanitabidum sp. nov., a novel member of the family Clostridiaceae isolated from anoxic soil under the treatment of reductive soil disinfestation.</title>
        <authorList>
            <person name="Ueki A."/>
            <person name="Tonouchi A."/>
            <person name="Honma S."/>
            <person name="Kaku N."/>
            <person name="Ueki K."/>
        </authorList>
    </citation>
    <scope>NUCLEOTIDE SEQUENCE</scope>
    <source>
        <strain evidence="1">TW13</strain>
    </source>
</reference>
<name>A0ACB5R849_9CLOT</name>
<evidence type="ECO:0000313" key="2">
    <source>
        <dbReference type="Proteomes" id="UP001058074"/>
    </source>
</evidence>